<dbReference type="FunFam" id="3.40.50.20:FF:000010">
    <property type="entry name" value="Propionyl-CoA carboxylase subunit alpha"/>
    <property type="match status" value="1"/>
</dbReference>
<dbReference type="InterPro" id="IPR016185">
    <property type="entry name" value="PreATP-grasp_dom_sf"/>
</dbReference>
<comment type="caution">
    <text evidence="9">The sequence shown here is derived from an EMBL/GenBank/DDBJ whole genome shotgun (WGS) entry which is preliminary data.</text>
</comment>
<evidence type="ECO:0000256" key="1">
    <source>
        <dbReference type="ARBA" id="ARBA00001953"/>
    </source>
</evidence>
<dbReference type="GO" id="GO:0004485">
    <property type="term" value="F:methylcrotonoyl-CoA carboxylase activity"/>
    <property type="evidence" value="ECO:0007669"/>
    <property type="project" value="TreeGrafter"/>
</dbReference>
<sequence>MAGQDFAIQAGVERSYGGLLNVLRAVQVGPKQIKKVLIANRGEIACRVMKTAKKMGIRTVAVYSDADENSMHVDMADEAFYIGAAASRESYLKMEKIMEVAKKSGAQAIHPGYGFLSEKPEFAELCDKEGVIFIGPPPAAIRDMGIKSTSKQIMSDAGVPIIDGYHGEDQSDERLKQEADRIGYPVMLKAVRGGGGKGMRVIMTPEEFDAALESAKRESLKSFNDETMLVEKFVNTPRHVEVQVFADTFGNTVYLFERDCSVQRRHQKIIEEAPAPGMSSEVQRKLGEAAVRAARAVGYVGAGVIDIFHHLID</sequence>
<evidence type="ECO:0000259" key="8">
    <source>
        <dbReference type="PROSITE" id="PS50979"/>
    </source>
</evidence>
<proteinExistence type="predicted"/>
<dbReference type="SUPFAM" id="SSF52440">
    <property type="entry name" value="PreATP-grasp domain"/>
    <property type="match status" value="1"/>
</dbReference>
<evidence type="ECO:0000313" key="10">
    <source>
        <dbReference type="Proteomes" id="UP001249851"/>
    </source>
</evidence>
<keyword evidence="5" id="KW-0092">Biotin</keyword>
<reference evidence="9" key="1">
    <citation type="journal article" date="2023" name="G3 (Bethesda)">
        <title>Whole genome assembly and annotation of the endangered Caribbean coral Acropora cervicornis.</title>
        <authorList>
            <person name="Selwyn J.D."/>
            <person name="Vollmer S.V."/>
        </authorList>
    </citation>
    <scope>NUCLEOTIDE SEQUENCE</scope>
    <source>
        <strain evidence="9">K2</strain>
    </source>
</reference>
<evidence type="ECO:0000256" key="2">
    <source>
        <dbReference type="ARBA" id="ARBA00022598"/>
    </source>
</evidence>
<dbReference type="PANTHER" id="PTHR18866:SF33">
    <property type="entry name" value="METHYLCROTONOYL-COA CARBOXYLASE SUBUNIT ALPHA, MITOCHONDRIAL-RELATED"/>
    <property type="match status" value="1"/>
</dbReference>
<dbReference type="Gene3D" id="3.30.470.20">
    <property type="entry name" value="ATP-grasp fold, B domain"/>
    <property type="match status" value="1"/>
</dbReference>
<evidence type="ECO:0000256" key="5">
    <source>
        <dbReference type="ARBA" id="ARBA00023267"/>
    </source>
</evidence>
<dbReference type="GO" id="GO:0046872">
    <property type="term" value="F:metal ion binding"/>
    <property type="evidence" value="ECO:0007669"/>
    <property type="project" value="InterPro"/>
</dbReference>
<dbReference type="InterPro" id="IPR011761">
    <property type="entry name" value="ATP-grasp"/>
</dbReference>
<dbReference type="InterPro" id="IPR050856">
    <property type="entry name" value="Biotin_carboxylase_complex"/>
</dbReference>
<dbReference type="Pfam" id="PF00289">
    <property type="entry name" value="Biotin_carb_N"/>
    <property type="match status" value="1"/>
</dbReference>
<protein>
    <submittedName>
        <fullName evidence="9">Methylcrotonoyl-CoA carboxylase subunit alpha</fullName>
    </submittedName>
</protein>
<evidence type="ECO:0000256" key="3">
    <source>
        <dbReference type="ARBA" id="ARBA00022741"/>
    </source>
</evidence>
<dbReference type="PROSITE" id="PS50979">
    <property type="entry name" value="BC"/>
    <property type="match status" value="1"/>
</dbReference>
<accession>A0AAD9QP86</accession>
<dbReference type="PANTHER" id="PTHR18866">
    <property type="entry name" value="CARBOXYLASE:PYRUVATE/ACETYL-COA/PROPIONYL-COA CARBOXYLASE"/>
    <property type="match status" value="1"/>
</dbReference>
<dbReference type="GO" id="GO:0005524">
    <property type="term" value="F:ATP binding"/>
    <property type="evidence" value="ECO:0007669"/>
    <property type="project" value="UniProtKB-UniRule"/>
</dbReference>
<dbReference type="InterPro" id="IPR005479">
    <property type="entry name" value="CPAse_ATP-bd"/>
</dbReference>
<comment type="cofactor">
    <cofactor evidence="1">
        <name>biotin</name>
        <dbReference type="ChEBI" id="CHEBI:57586"/>
    </cofactor>
</comment>
<reference evidence="9" key="2">
    <citation type="journal article" date="2023" name="Science">
        <title>Genomic signatures of disease resistance in endangered staghorn corals.</title>
        <authorList>
            <person name="Vollmer S.V."/>
            <person name="Selwyn J.D."/>
            <person name="Despard B.A."/>
            <person name="Roesel C.L."/>
        </authorList>
    </citation>
    <scope>NUCLEOTIDE SEQUENCE</scope>
    <source>
        <strain evidence="9">K2</strain>
    </source>
</reference>
<dbReference type="AlphaFoldDB" id="A0AAD9QP86"/>
<dbReference type="Pfam" id="PF02786">
    <property type="entry name" value="CPSase_L_D2"/>
    <property type="match status" value="1"/>
</dbReference>
<keyword evidence="10" id="KW-1185">Reference proteome</keyword>
<dbReference type="SUPFAM" id="SSF56059">
    <property type="entry name" value="Glutathione synthetase ATP-binding domain-like"/>
    <property type="match status" value="1"/>
</dbReference>
<evidence type="ECO:0000259" key="7">
    <source>
        <dbReference type="PROSITE" id="PS50975"/>
    </source>
</evidence>
<evidence type="ECO:0000256" key="4">
    <source>
        <dbReference type="ARBA" id="ARBA00022840"/>
    </source>
</evidence>
<organism evidence="9 10">
    <name type="scientific">Acropora cervicornis</name>
    <name type="common">Staghorn coral</name>
    <dbReference type="NCBI Taxonomy" id="6130"/>
    <lineage>
        <taxon>Eukaryota</taxon>
        <taxon>Metazoa</taxon>
        <taxon>Cnidaria</taxon>
        <taxon>Anthozoa</taxon>
        <taxon>Hexacorallia</taxon>
        <taxon>Scleractinia</taxon>
        <taxon>Astrocoeniina</taxon>
        <taxon>Acroporidae</taxon>
        <taxon>Acropora</taxon>
    </lineage>
</organism>
<feature type="domain" description="Biotin carboxylation" evidence="8">
    <location>
        <begin position="32"/>
        <end position="313"/>
    </location>
</feature>
<dbReference type="GO" id="GO:0005739">
    <property type="term" value="C:mitochondrion"/>
    <property type="evidence" value="ECO:0007669"/>
    <property type="project" value="TreeGrafter"/>
</dbReference>
<name>A0AAD9QP86_ACRCE</name>
<dbReference type="FunFam" id="3.30.1490.20:FF:000003">
    <property type="entry name" value="acetyl-CoA carboxylase isoform X1"/>
    <property type="match status" value="1"/>
</dbReference>
<dbReference type="InterPro" id="IPR005481">
    <property type="entry name" value="BC-like_N"/>
</dbReference>
<dbReference type="PROSITE" id="PS50975">
    <property type="entry name" value="ATP_GRASP"/>
    <property type="match status" value="1"/>
</dbReference>
<keyword evidence="2" id="KW-0436">Ligase</keyword>
<dbReference type="Proteomes" id="UP001249851">
    <property type="component" value="Unassembled WGS sequence"/>
</dbReference>
<evidence type="ECO:0000313" key="9">
    <source>
        <dbReference type="EMBL" id="KAK2564789.1"/>
    </source>
</evidence>
<evidence type="ECO:0000256" key="6">
    <source>
        <dbReference type="PROSITE-ProRule" id="PRU00409"/>
    </source>
</evidence>
<keyword evidence="4 6" id="KW-0067">ATP-binding</keyword>
<dbReference type="EMBL" id="JARQWQ010000021">
    <property type="protein sequence ID" value="KAK2564789.1"/>
    <property type="molecule type" value="Genomic_DNA"/>
</dbReference>
<keyword evidence="3 6" id="KW-0547">Nucleotide-binding</keyword>
<dbReference type="InterPro" id="IPR011764">
    <property type="entry name" value="Biotin_carboxylation_dom"/>
</dbReference>
<gene>
    <name evidence="9" type="ORF">P5673_011475</name>
</gene>
<feature type="domain" description="ATP-grasp" evidence="7">
    <location>
        <begin position="151"/>
        <end position="308"/>
    </location>
</feature>